<comment type="caution">
    <text evidence="1">The sequence shown here is derived from an EMBL/GenBank/DDBJ whole genome shotgun (WGS) entry which is preliminary data.</text>
</comment>
<sequence>MKGQSEQMGPLLSKLLSSPFIYLRRSGRGLAGATSPESREQQKLLILRLMFTSPTYLSEGGCAFDHTNLSPLPSPKGKSDLEVRLEESAADQVVARVGKANMSTGELAGARRRRKRRGPLKPSFFHAKSGKITAQQLHFLTTCLIIFIK</sequence>
<proteinExistence type="predicted"/>
<name>A0A7J8GB85_ROUAE</name>
<protein>
    <submittedName>
        <fullName evidence="1">Uncharacterized protein</fullName>
    </submittedName>
</protein>
<reference evidence="1 2" key="1">
    <citation type="journal article" date="2020" name="Nature">
        <title>Six reference-quality genomes reveal evolution of bat adaptations.</title>
        <authorList>
            <person name="Jebb D."/>
            <person name="Huang Z."/>
            <person name="Pippel M."/>
            <person name="Hughes G.M."/>
            <person name="Lavrichenko K."/>
            <person name="Devanna P."/>
            <person name="Winkler S."/>
            <person name="Jermiin L.S."/>
            <person name="Skirmuntt E.C."/>
            <person name="Katzourakis A."/>
            <person name="Burkitt-Gray L."/>
            <person name="Ray D.A."/>
            <person name="Sullivan K.A.M."/>
            <person name="Roscito J.G."/>
            <person name="Kirilenko B.M."/>
            <person name="Davalos L.M."/>
            <person name="Corthals A.P."/>
            <person name="Power M.L."/>
            <person name="Jones G."/>
            <person name="Ransome R.D."/>
            <person name="Dechmann D.K.N."/>
            <person name="Locatelli A.G."/>
            <person name="Puechmaille S.J."/>
            <person name="Fedrigo O."/>
            <person name="Jarvis E.D."/>
            <person name="Hiller M."/>
            <person name="Vernes S.C."/>
            <person name="Myers E.W."/>
            <person name="Teeling E.C."/>
        </authorList>
    </citation>
    <scope>NUCLEOTIDE SEQUENCE [LARGE SCALE GENOMIC DNA]</scope>
    <source>
        <strain evidence="1">MRouAeg1</strain>
        <tissue evidence="1">Muscle</tissue>
    </source>
</reference>
<organism evidence="1 2">
    <name type="scientific">Rousettus aegyptiacus</name>
    <name type="common">Egyptian fruit bat</name>
    <name type="synonym">Pteropus aegyptiacus</name>
    <dbReference type="NCBI Taxonomy" id="9407"/>
    <lineage>
        <taxon>Eukaryota</taxon>
        <taxon>Metazoa</taxon>
        <taxon>Chordata</taxon>
        <taxon>Craniata</taxon>
        <taxon>Vertebrata</taxon>
        <taxon>Euteleostomi</taxon>
        <taxon>Mammalia</taxon>
        <taxon>Eutheria</taxon>
        <taxon>Laurasiatheria</taxon>
        <taxon>Chiroptera</taxon>
        <taxon>Yinpterochiroptera</taxon>
        <taxon>Pteropodoidea</taxon>
        <taxon>Pteropodidae</taxon>
        <taxon>Rousettinae</taxon>
        <taxon>Rousettus</taxon>
    </lineage>
</organism>
<dbReference type="Proteomes" id="UP000593571">
    <property type="component" value="Unassembled WGS sequence"/>
</dbReference>
<keyword evidence="2" id="KW-1185">Reference proteome</keyword>
<dbReference type="EMBL" id="JACASE010000006">
    <property type="protein sequence ID" value="KAF6457091.1"/>
    <property type="molecule type" value="Genomic_DNA"/>
</dbReference>
<gene>
    <name evidence="1" type="ORF">HJG63_011661</name>
</gene>
<evidence type="ECO:0000313" key="2">
    <source>
        <dbReference type="Proteomes" id="UP000593571"/>
    </source>
</evidence>
<accession>A0A7J8GB85</accession>
<dbReference type="AlphaFoldDB" id="A0A7J8GB85"/>
<evidence type="ECO:0000313" key="1">
    <source>
        <dbReference type="EMBL" id="KAF6457091.1"/>
    </source>
</evidence>